<dbReference type="Proteomes" id="UP000233220">
    <property type="component" value="Unplaced"/>
</dbReference>
<evidence type="ECO:0000313" key="6">
    <source>
        <dbReference type="Proteomes" id="UP000233220"/>
    </source>
</evidence>
<comment type="similarity">
    <text evidence="1">Belongs to the TTC38 family.</text>
</comment>
<protein>
    <recommendedName>
        <fullName evidence="2">Tetratricopeptide repeat protein 38</fullName>
    </recommendedName>
</protein>
<evidence type="ECO:0000256" key="1">
    <source>
        <dbReference type="ARBA" id="ARBA00005857"/>
    </source>
</evidence>
<name>A0A2K6TXD0_SAIBB</name>
<keyword evidence="6" id="KW-1185">Reference proteome</keyword>
<reference evidence="5" key="2">
    <citation type="submission" date="2025-09" db="UniProtKB">
        <authorList>
            <consortium name="Ensembl"/>
        </authorList>
    </citation>
    <scope>IDENTIFICATION</scope>
</reference>
<dbReference type="InterPro" id="IPR033891">
    <property type="entry name" value="TTC38"/>
</dbReference>
<proteinExistence type="inferred from homology"/>
<dbReference type="InterPro" id="IPR011990">
    <property type="entry name" value="TPR-like_helical_dom_sf"/>
</dbReference>
<reference evidence="5" key="1">
    <citation type="submission" date="2025-08" db="UniProtKB">
        <authorList>
            <consortium name="Ensembl"/>
        </authorList>
    </citation>
    <scope>IDENTIFICATION</scope>
</reference>
<dbReference type="STRING" id="39432.ENSSBOP00000024302"/>
<dbReference type="GeneTree" id="ENSGT00390000002669"/>
<dbReference type="PANTHER" id="PTHR16263:SF4">
    <property type="entry name" value="TETRATRICOPEPTIDE REPEAT PROTEIN 38"/>
    <property type="match status" value="1"/>
</dbReference>
<dbReference type="OMA" id="YAFNDVH"/>
<gene>
    <name evidence="5" type="primary">TTC38</name>
</gene>
<dbReference type="PANTHER" id="PTHR16263">
    <property type="entry name" value="TETRATRICOPEPTIDE REPEAT PROTEIN 38"/>
    <property type="match status" value="1"/>
</dbReference>
<dbReference type="Ensembl" id="ENSSBOT00000041162.1">
    <property type="protein sequence ID" value="ENSSBOP00000024302.1"/>
    <property type="gene ID" value="ENSSBOG00000028636.1"/>
</dbReference>
<dbReference type="SUPFAM" id="SSF48452">
    <property type="entry name" value="TPR-like"/>
    <property type="match status" value="1"/>
</dbReference>
<accession>A0A2K6TXD0</accession>
<evidence type="ECO:0000256" key="2">
    <source>
        <dbReference type="ARBA" id="ARBA00019992"/>
    </source>
</evidence>
<dbReference type="CDD" id="cd05804">
    <property type="entry name" value="StaR_like"/>
    <property type="match status" value="1"/>
</dbReference>
<evidence type="ECO:0000256" key="4">
    <source>
        <dbReference type="ARBA" id="ARBA00022803"/>
    </source>
</evidence>
<sequence length="399" mass="44487">AWKDARLPLSTTSNEACKLFDATLTQYVKWTNDKSLGGIEGCLSKLKAADPTFAMGHAISNGLVLIGTGSSVKLDKELDLAVKTMVEISRTQPLTRREQLHVSAVETFAKGYVKGIYSFGLMETNFYDQAKKLAREALSLNPTDAWSVHTIAHIHEMKAEIKDGLEFMQHSEAQWKDSDMLACHNYWHWALYLIEKGEYEAALTIYDTHILPSLQASGAMLDVVDSCSMLYRLQMEGVSLGQRWQDVLPVTQKHSRDHVLLFNDAHFLMASLGAHDPQTTQELLSTLRDASESPGENCQHLLARDVGLPLCQALVEAEAGNPDRVLELLLPIRYRIVQLGGSNAQRDVFNQLLIHVALTCTSSVHKNVARSLLMERDALKPNSPLTERLIRKATSVHLM</sequence>
<organism evidence="5 6">
    <name type="scientific">Saimiri boliviensis boliviensis</name>
    <name type="common">Bolivian squirrel monkey</name>
    <dbReference type="NCBI Taxonomy" id="39432"/>
    <lineage>
        <taxon>Eukaryota</taxon>
        <taxon>Metazoa</taxon>
        <taxon>Chordata</taxon>
        <taxon>Craniata</taxon>
        <taxon>Vertebrata</taxon>
        <taxon>Euteleostomi</taxon>
        <taxon>Mammalia</taxon>
        <taxon>Eutheria</taxon>
        <taxon>Euarchontoglires</taxon>
        <taxon>Primates</taxon>
        <taxon>Haplorrhini</taxon>
        <taxon>Platyrrhini</taxon>
        <taxon>Cebidae</taxon>
        <taxon>Saimiriinae</taxon>
        <taxon>Saimiri</taxon>
    </lineage>
</organism>
<keyword evidence="4" id="KW-0802">TPR repeat</keyword>
<evidence type="ECO:0000256" key="3">
    <source>
        <dbReference type="ARBA" id="ARBA00022737"/>
    </source>
</evidence>
<keyword evidence="3" id="KW-0677">Repeat</keyword>
<dbReference type="AlphaFoldDB" id="A0A2K6TXD0"/>
<evidence type="ECO:0000313" key="5">
    <source>
        <dbReference type="Ensembl" id="ENSSBOP00000024302.1"/>
    </source>
</evidence>
<dbReference type="Gene3D" id="1.25.40.10">
    <property type="entry name" value="Tetratricopeptide repeat domain"/>
    <property type="match status" value="1"/>
</dbReference>